<dbReference type="InterPro" id="IPR052747">
    <property type="entry name" value="TA_system_RelE_toxin"/>
</dbReference>
<dbReference type="EMBL" id="MLQQ01000049">
    <property type="protein sequence ID" value="OIJ08863.1"/>
    <property type="molecule type" value="Genomic_DNA"/>
</dbReference>
<dbReference type="PANTHER" id="PTHR38813">
    <property type="match status" value="1"/>
</dbReference>
<dbReference type="Pfam" id="PF05016">
    <property type="entry name" value="ParE_toxin"/>
    <property type="match status" value="1"/>
</dbReference>
<dbReference type="Gene3D" id="3.30.2310.20">
    <property type="entry name" value="RelE-like"/>
    <property type="match status" value="1"/>
</dbReference>
<dbReference type="InterPro" id="IPR035093">
    <property type="entry name" value="RelE/ParE_toxin_dom_sf"/>
</dbReference>
<gene>
    <name evidence="2" type="ORF">BKP35_17415</name>
</gene>
<comment type="caution">
    <text evidence="2">The sequence shown here is derived from an EMBL/GenBank/DDBJ whole genome shotgun (WGS) entry which is preliminary data.</text>
</comment>
<dbReference type="RefSeq" id="WP_071314657.1">
    <property type="nucleotide sequence ID" value="NZ_MLQQ01000049.1"/>
</dbReference>
<protein>
    <submittedName>
        <fullName evidence="2">Plasmid stabilization protein</fullName>
    </submittedName>
</protein>
<proteinExistence type="predicted"/>
<evidence type="ECO:0000313" key="2">
    <source>
        <dbReference type="EMBL" id="OIJ08863.1"/>
    </source>
</evidence>
<dbReference type="PANTHER" id="PTHR38813:SF1">
    <property type="entry name" value="TOXIN RELE1-RELATED"/>
    <property type="match status" value="1"/>
</dbReference>
<organism evidence="2 3">
    <name type="scientific">Anaerobacillus arseniciselenatis</name>
    <dbReference type="NCBI Taxonomy" id="85682"/>
    <lineage>
        <taxon>Bacteria</taxon>
        <taxon>Bacillati</taxon>
        <taxon>Bacillota</taxon>
        <taxon>Bacilli</taxon>
        <taxon>Bacillales</taxon>
        <taxon>Bacillaceae</taxon>
        <taxon>Anaerobacillus</taxon>
    </lineage>
</organism>
<dbReference type="AlphaFoldDB" id="A0A1S2LA12"/>
<accession>A0A1S2LA12</accession>
<keyword evidence="3" id="KW-1185">Reference proteome</keyword>
<reference evidence="2 3" key="1">
    <citation type="submission" date="2016-10" db="EMBL/GenBank/DDBJ databases">
        <title>Draft genome sequences of four alkaliphilic bacteria belonging to the Anaerobacillus genus.</title>
        <authorList>
            <person name="Bassil N.M."/>
            <person name="Lloyd J.R."/>
        </authorList>
    </citation>
    <scope>NUCLEOTIDE SEQUENCE [LARGE SCALE GENOMIC DNA]</scope>
    <source>
        <strain evidence="2 3">DSM 15340</strain>
    </source>
</reference>
<evidence type="ECO:0000313" key="3">
    <source>
        <dbReference type="Proteomes" id="UP000180098"/>
    </source>
</evidence>
<dbReference type="InterPro" id="IPR007712">
    <property type="entry name" value="RelE/ParE_toxin"/>
</dbReference>
<keyword evidence="1" id="KW-1277">Toxin-antitoxin system</keyword>
<sequence>MNSDYKLIYHKSAVKFIAKLDKTSQERIVTGLKGLLSIPPEGDIKSLKGHTGLYRLRIGSFRVIFNIDHHEQVVYIEVVGNRGDIYK</sequence>
<name>A0A1S2LA12_9BACI</name>
<dbReference type="Proteomes" id="UP000180098">
    <property type="component" value="Unassembled WGS sequence"/>
</dbReference>
<dbReference type="OrthoDB" id="9805098at2"/>
<evidence type="ECO:0000256" key="1">
    <source>
        <dbReference type="ARBA" id="ARBA00022649"/>
    </source>
</evidence>
<dbReference type="SUPFAM" id="SSF143011">
    <property type="entry name" value="RelE-like"/>
    <property type="match status" value="1"/>
</dbReference>